<dbReference type="GO" id="GO:0016301">
    <property type="term" value="F:kinase activity"/>
    <property type="evidence" value="ECO:0007669"/>
    <property type="project" value="UniProtKB-KW"/>
</dbReference>
<dbReference type="NCBIfam" id="TIGR01498">
    <property type="entry name" value="folK"/>
    <property type="match status" value="1"/>
</dbReference>
<dbReference type="GO" id="GO:0046654">
    <property type="term" value="P:tetrahydrofolate biosynthetic process"/>
    <property type="evidence" value="ECO:0007669"/>
    <property type="project" value="UniProtKB-UniPathway"/>
</dbReference>
<dbReference type="Proteomes" id="UP000557739">
    <property type="component" value="Unassembled WGS sequence"/>
</dbReference>
<dbReference type="EMBL" id="JACIJJ010000002">
    <property type="protein sequence ID" value="MBB5698163.1"/>
    <property type="molecule type" value="Genomic_DNA"/>
</dbReference>
<evidence type="ECO:0000256" key="9">
    <source>
        <dbReference type="ARBA" id="ARBA00022909"/>
    </source>
</evidence>
<comment type="caution">
    <text evidence="14">The sequence shown here is derived from an EMBL/GenBank/DDBJ whole genome shotgun (WGS) entry which is preliminary data.</text>
</comment>
<evidence type="ECO:0000256" key="3">
    <source>
        <dbReference type="ARBA" id="ARBA00013253"/>
    </source>
</evidence>
<name>A0A7W9APE1_9SPHN</name>
<evidence type="ECO:0000256" key="2">
    <source>
        <dbReference type="ARBA" id="ARBA00005810"/>
    </source>
</evidence>
<dbReference type="SUPFAM" id="SSF55083">
    <property type="entry name" value="6-hydroxymethyl-7,8-dihydropterin pyrophosphokinase, HPPK"/>
    <property type="match status" value="1"/>
</dbReference>
<comment type="similarity">
    <text evidence="2">Belongs to the HPPK family.</text>
</comment>
<evidence type="ECO:0000256" key="12">
    <source>
        <dbReference type="ARBA" id="ARBA00033413"/>
    </source>
</evidence>
<dbReference type="InterPro" id="IPR035907">
    <property type="entry name" value="Hppk_sf"/>
</dbReference>
<evidence type="ECO:0000256" key="4">
    <source>
        <dbReference type="ARBA" id="ARBA00016218"/>
    </source>
</evidence>
<feature type="domain" description="7,8-dihydro-6-hydroxymethylpterin-pyrophosphokinase" evidence="13">
    <location>
        <begin position="90"/>
        <end position="101"/>
    </location>
</feature>
<dbReference type="PANTHER" id="PTHR43071">
    <property type="entry name" value="2-AMINO-4-HYDROXY-6-HYDROXYMETHYLDIHYDROPTERIDINE PYROPHOSPHOKINASE"/>
    <property type="match status" value="1"/>
</dbReference>
<dbReference type="PROSITE" id="PS00794">
    <property type="entry name" value="HPPK"/>
    <property type="match status" value="1"/>
</dbReference>
<keyword evidence="8" id="KW-0067">ATP-binding</keyword>
<dbReference type="Gene3D" id="3.30.70.560">
    <property type="entry name" value="7,8-Dihydro-6-hydroxymethylpterin-pyrophosphokinase HPPK"/>
    <property type="match status" value="1"/>
</dbReference>
<dbReference type="GO" id="GO:0005524">
    <property type="term" value="F:ATP binding"/>
    <property type="evidence" value="ECO:0007669"/>
    <property type="project" value="UniProtKB-KW"/>
</dbReference>
<keyword evidence="9" id="KW-0289">Folate biosynthesis</keyword>
<dbReference type="InterPro" id="IPR000550">
    <property type="entry name" value="Hppk"/>
</dbReference>
<evidence type="ECO:0000256" key="5">
    <source>
        <dbReference type="ARBA" id="ARBA00022679"/>
    </source>
</evidence>
<dbReference type="Pfam" id="PF01288">
    <property type="entry name" value="HPPK"/>
    <property type="match status" value="1"/>
</dbReference>
<evidence type="ECO:0000313" key="15">
    <source>
        <dbReference type="Proteomes" id="UP000557739"/>
    </source>
</evidence>
<evidence type="ECO:0000259" key="13">
    <source>
        <dbReference type="PROSITE" id="PS00794"/>
    </source>
</evidence>
<comment type="pathway">
    <text evidence="1">Cofactor biosynthesis; tetrahydrofolate biosynthesis; 2-amino-4-hydroxy-6-hydroxymethyl-7,8-dihydropteridine diphosphate from 7,8-dihydroneopterin triphosphate: step 4/4.</text>
</comment>
<gene>
    <name evidence="14" type="ORF">FHR19_001508</name>
</gene>
<keyword evidence="15" id="KW-1185">Reference proteome</keyword>
<sequence length="166" mass="18031">MATATTYLIALGSNRPSRHGGPAATLAAAFAALPGQVAARSPVLPSAPIGPSLRRYANAAALLDSELSPPAMLAALKAIERDFGRRRGRRWGARTLDLDIILWGGGRWRTRPLTIPHAAFRTRDFVLTPAVAIAPDWRDPVTGLTLRQLRTRLTARCSIPRSAHRW</sequence>
<dbReference type="EC" id="2.7.6.3" evidence="3"/>
<evidence type="ECO:0000256" key="10">
    <source>
        <dbReference type="ARBA" id="ARBA00029409"/>
    </source>
</evidence>
<protein>
    <recommendedName>
        <fullName evidence="4">2-amino-4-hydroxy-6-hydroxymethyldihydropteridine pyrophosphokinase</fullName>
        <ecNumber evidence="3">2.7.6.3</ecNumber>
    </recommendedName>
    <alternativeName>
        <fullName evidence="11">6-hydroxymethyl-7,8-dihydropterin pyrophosphokinase</fullName>
    </alternativeName>
    <alternativeName>
        <fullName evidence="12">7,8-dihydro-6-hydroxymethylpterin-pyrophosphokinase</fullName>
    </alternativeName>
</protein>
<dbReference type="UniPathway" id="UPA00077">
    <property type="reaction ID" value="UER00155"/>
</dbReference>
<keyword evidence="6" id="KW-0547">Nucleotide-binding</keyword>
<keyword evidence="5 14" id="KW-0808">Transferase</keyword>
<evidence type="ECO:0000313" key="14">
    <source>
        <dbReference type="EMBL" id="MBB5698163.1"/>
    </source>
</evidence>
<accession>A0A7W9APE1</accession>
<evidence type="ECO:0000256" key="1">
    <source>
        <dbReference type="ARBA" id="ARBA00005051"/>
    </source>
</evidence>
<proteinExistence type="inferred from homology"/>
<organism evidence="14 15">
    <name type="scientific">Sphingomonas yantingensis</name>
    <dbReference type="NCBI Taxonomy" id="1241761"/>
    <lineage>
        <taxon>Bacteria</taxon>
        <taxon>Pseudomonadati</taxon>
        <taxon>Pseudomonadota</taxon>
        <taxon>Alphaproteobacteria</taxon>
        <taxon>Sphingomonadales</taxon>
        <taxon>Sphingomonadaceae</taxon>
        <taxon>Sphingomonas</taxon>
    </lineage>
</organism>
<keyword evidence="7 14" id="KW-0418">Kinase</keyword>
<dbReference type="AlphaFoldDB" id="A0A7W9APE1"/>
<evidence type="ECO:0000256" key="8">
    <source>
        <dbReference type="ARBA" id="ARBA00022840"/>
    </source>
</evidence>
<dbReference type="GO" id="GO:0003848">
    <property type="term" value="F:2-amino-4-hydroxy-6-hydroxymethyldihydropteridine diphosphokinase activity"/>
    <property type="evidence" value="ECO:0007669"/>
    <property type="project" value="UniProtKB-EC"/>
</dbReference>
<comment type="function">
    <text evidence="10">Catalyzes the transfer of pyrophosphate from adenosine triphosphate (ATP) to 6-hydroxymethyl-7,8-dihydropterin, an enzymatic step in folate biosynthesis pathway.</text>
</comment>
<evidence type="ECO:0000256" key="6">
    <source>
        <dbReference type="ARBA" id="ARBA00022741"/>
    </source>
</evidence>
<reference evidence="14 15" key="1">
    <citation type="submission" date="2020-08" db="EMBL/GenBank/DDBJ databases">
        <title>Genomic Encyclopedia of Type Strains, Phase IV (KMG-IV): sequencing the most valuable type-strain genomes for metagenomic binning, comparative biology and taxonomic classification.</title>
        <authorList>
            <person name="Goeker M."/>
        </authorList>
    </citation>
    <scope>NUCLEOTIDE SEQUENCE [LARGE SCALE GENOMIC DNA]</scope>
    <source>
        <strain evidence="14 15">DSM 27244</strain>
    </source>
</reference>
<evidence type="ECO:0000256" key="7">
    <source>
        <dbReference type="ARBA" id="ARBA00022777"/>
    </source>
</evidence>
<dbReference type="PANTHER" id="PTHR43071:SF1">
    <property type="entry name" value="2-AMINO-4-HYDROXY-6-HYDROXYMETHYLDIHYDROPTERIDINE PYROPHOSPHOKINASE"/>
    <property type="match status" value="1"/>
</dbReference>
<dbReference type="GO" id="GO:0046656">
    <property type="term" value="P:folic acid biosynthetic process"/>
    <property type="evidence" value="ECO:0007669"/>
    <property type="project" value="UniProtKB-KW"/>
</dbReference>
<dbReference type="RefSeq" id="WP_343053202.1">
    <property type="nucleotide sequence ID" value="NZ_JACIJJ010000002.1"/>
</dbReference>
<evidence type="ECO:0000256" key="11">
    <source>
        <dbReference type="ARBA" id="ARBA00029766"/>
    </source>
</evidence>